<dbReference type="SUPFAM" id="SSF46785">
    <property type="entry name" value="Winged helix' DNA-binding domain"/>
    <property type="match status" value="1"/>
</dbReference>
<feature type="domain" description="HTH marR-type" evidence="4">
    <location>
        <begin position="15"/>
        <end position="149"/>
    </location>
</feature>
<dbReference type="InterPro" id="IPR036388">
    <property type="entry name" value="WH-like_DNA-bd_sf"/>
</dbReference>
<comment type="caution">
    <text evidence="5">The sequence shown here is derived from an EMBL/GenBank/DDBJ whole genome shotgun (WGS) entry which is preliminary data.</text>
</comment>
<proteinExistence type="predicted"/>
<dbReference type="Proteomes" id="UP001580407">
    <property type="component" value="Unassembled WGS sequence"/>
</dbReference>
<evidence type="ECO:0000256" key="1">
    <source>
        <dbReference type="ARBA" id="ARBA00023015"/>
    </source>
</evidence>
<dbReference type="PANTHER" id="PTHR33164:SF43">
    <property type="entry name" value="HTH-TYPE TRANSCRIPTIONAL REPRESSOR YETL"/>
    <property type="match status" value="1"/>
</dbReference>
<dbReference type="PROSITE" id="PS50995">
    <property type="entry name" value="HTH_MARR_2"/>
    <property type="match status" value="1"/>
</dbReference>
<evidence type="ECO:0000313" key="6">
    <source>
        <dbReference type="Proteomes" id="UP001580407"/>
    </source>
</evidence>
<dbReference type="Gene3D" id="1.10.10.10">
    <property type="entry name" value="Winged helix-like DNA-binding domain superfamily/Winged helix DNA-binding domain"/>
    <property type="match status" value="1"/>
</dbReference>
<dbReference type="InterPro" id="IPR023187">
    <property type="entry name" value="Tscrpt_reg_MarR-type_CS"/>
</dbReference>
<dbReference type="InterPro" id="IPR000835">
    <property type="entry name" value="HTH_MarR-typ"/>
</dbReference>
<sequence length="153" mass="17474">MNDKQHKNTRRTNLELELGEQLNALITSMHALNVKIAARFDPSLQPAAFHLVRWLYSYGPTSASALAEAAAMDRSSVSRLVKQLEQLGYVKRESSPDDRRGIFLSLTDLGREKTKEALKEKEIAYFERISKWDEDQLEQFIGMLKDFNGLDSI</sequence>
<dbReference type="RefSeq" id="WP_375527746.1">
    <property type="nucleotide sequence ID" value="NZ_JBHILM010000034.1"/>
</dbReference>
<evidence type="ECO:0000259" key="4">
    <source>
        <dbReference type="PROSITE" id="PS50995"/>
    </source>
</evidence>
<dbReference type="PANTHER" id="PTHR33164">
    <property type="entry name" value="TRANSCRIPTIONAL REGULATOR, MARR FAMILY"/>
    <property type="match status" value="1"/>
</dbReference>
<organism evidence="5 6">
    <name type="scientific">Paenibacillus terreus</name>
    <dbReference type="NCBI Taxonomy" id="1387834"/>
    <lineage>
        <taxon>Bacteria</taxon>
        <taxon>Bacillati</taxon>
        <taxon>Bacillota</taxon>
        <taxon>Bacilli</taxon>
        <taxon>Bacillales</taxon>
        <taxon>Paenibacillaceae</taxon>
        <taxon>Paenibacillus</taxon>
    </lineage>
</organism>
<dbReference type="InterPro" id="IPR039422">
    <property type="entry name" value="MarR/SlyA-like"/>
</dbReference>
<dbReference type="SMART" id="SM00347">
    <property type="entry name" value="HTH_MARR"/>
    <property type="match status" value="1"/>
</dbReference>
<accession>A0ABV5BEA6</accession>
<evidence type="ECO:0000313" key="5">
    <source>
        <dbReference type="EMBL" id="MFB5684029.1"/>
    </source>
</evidence>
<dbReference type="InterPro" id="IPR036390">
    <property type="entry name" value="WH_DNA-bd_sf"/>
</dbReference>
<keyword evidence="6" id="KW-1185">Reference proteome</keyword>
<keyword evidence="2" id="KW-0238">DNA-binding</keyword>
<dbReference type="Pfam" id="PF01047">
    <property type="entry name" value="MarR"/>
    <property type="match status" value="1"/>
</dbReference>
<protein>
    <submittedName>
        <fullName evidence="5">MarR family winged helix-turn-helix transcriptional regulator</fullName>
    </submittedName>
</protein>
<name>A0ABV5BEA6_9BACL</name>
<reference evidence="5 6" key="1">
    <citation type="submission" date="2024-09" db="EMBL/GenBank/DDBJ databases">
        <authorList>
            <person name="Ruan L."/>
        </authorList>
    </citation>
    <scope>NUCLEOTIDE SEQUENCE [LARGE SCALE GENOMIC DNA]</scope>
    <source>
        <strain evidence="5 6">D33</strain>
    </source>
</reference>
<keyword evidence="3" id="KW-0804">Transcription</keyword>
<gene>
    <name evidence="5" type="ORF">ACE3NQ_24250</name>
</gene>
<evidence type="ECO:0000256" key="2">
    <source>
        <dbReference type="ARBA" id="ARBA00023125"/>
    </source>
</evidence>
<keyword evidence="1" id="KW-0805">Transcription regulation</keyword>
<evidence type="ECO:0000256" key="3">
    <source>
        <dbReference type="ARBA" id="ARBA00023163"/>
    </source>
</evidence>
<dbReference type="PROSITE" id="PS01117">
    <property type="entry name" value="HTH_MARR_1"/>
    <property type="match status" value="1"/>
</dbReference>
<dbReference type="PRINTS" id="PR00598">
    <property type="entry name" value="HTHMARR"/>
</dbReference>
<dbReference type="EMBL" id="JBHILM010000034">
    <property type="protein sequence ID" value="MFB5684029.1"/>
    <property type="molecule type" value="Genomic_DNA"/>
</dbReference>